<evidence type="ECO:0000313" key="1">
    <source>
        <dbReference type="EMBL" id="KAL3578326.1"/>
    </source>
</evidence>
<evidence type="ECO:0000313" key="2">
    <source>
        <dbReference type="Proteomes" id="UP000309997"/>
    </source>
</evidence>
<protein>
    <submittedName>
        <fullName evidence="1">Uncharacterized protein</fullName>
    </submittedName>
</protein>
<dbReference type="Proteomes" id="UP000309997">
    <property type="component" value="Unassembled WGS sequence"/>
</dbReference>
<proteinExistence type="predicted"/>
<dbReference type="EMBL" id="RCHU02000010">
    <property type="protein sequence ID" value="KAL3578326.1"/>
    <property type="molecule type" value="Genomic_DNA"/>
</dbReference>
<comment type="caution">
    <text evidence="1">The sequence shown here is derived from an EMBL/GenBank/DDBJ whole genome shotgun (WGS) entry which is preliminary data.</text>
</comment>
<gene>
    <name evidence="1" type="ORF">D5086_019830</name>
</gene>
<accession>A0ACC4BIZ3</accession>
<reference evidence="1 2" key="1">
    <citation type="journal article" date="2024" name="Plant Biotechnol. J.">
        <title>Genome and CRISPR/Cas9 system of a widespread forest tree (Populus alba) in the world.</title>
        <authorList>
            <person name="Liu Y.J."/>
            <person name="Jiang P.F."/>
            <person name="Han X.M."/>
            <person name="Li X.Y."/>
            <person name="Wang H.M."/>
            <person name="Wang Y.J."/>
            <person name="Wang X.X."/>
            <person name="Zeng Q.Y."/>
        </authorList>
    </citation>
    <scope>NUCLEOTIDE SEQUENCE [LARGE SCALE GENOMIC DNA]</scope>
    <source>
        <strain evidence="2">cv. PAL-ZL1</strain>
    </source>
</reference>
<sequence length="279" mass="31168">MSCFLVLIFVRKFEHCCGTGSTFANIGEDRCPWKGVVCSRTSGHVIKLDLRNQFQLDELGIPYFDFYPGNYSSVFLKAKVPVHLGNPSSLQYLDLGTFSAFCAPSNFLTSDNLQWTFTLSSLKYVDLSGANLPKDNKWLHSINMLPSLLESRFIPLSTFKYSSVSQNPIPASLGRLSSLIQLSLGFDHLNGSIPKSFGQLSNLEVLDVSDNKLGGMVSELHFANLRHLTGLILSSNSFVINFAQHGCLHFSFKVSGCRSQFPQWLQSSNTKECWNFRNV</sequence>
<keyword evidence="2" id="KW-1185">Reference proteome</keyword>
<organism evidence="1 2">
    <name type="scientific">Populus alba</name>
    <name type="common">White poplar</name>
    <dbReference type="NCBI Taxonomy" id="43335"/>
    <lineage>
        <taxon>Eukaryota</taxon>
        <taxon>Viridiplantae</taxon>
        <taxon>Streptophyta</taxon>
        <taxon>Embryophyta</taxon>
        <taxon>Tracheophyta</taxon>
        <taxon>Spermatophyta</taxon>
        <taxon>Magnoliopsida</taxon>
        <taxon>eudicotyledons</taxon>
        <taxon>Gunneridae</taxon>
        <taxon>Pentapetalae</taxon>
        <taxon>rosids</taxon>
        <taxon>fabids</taxon>
        <taxon>Malpighiales</taxon>
        <taxon>Salicaceae</taxon>
        <taxon>Saliceae</taxon>
        <taxon>Populus</taxon>
    </lineage>
</organism>
<name>A0ACC4BIZ3_POPAL</name>